<dbReference type="Gene3D" id="3.40.30.10">
    <property type="entry name" value="Glutaredoxin"/>
    <property type="match status" value="1"/>
</dbReference>
<dbReference type="EMBL" id="JANBUO010001641">
    <property type="protein sequence ID" value="KAJ2797397.1"/>
    <property type="molecule type" value="Genomic_DNA"/>
</dbReference>
<dbReference type="Proteomes" id="UP001140094">
    <property type="component" value="Unassembled WGS sequence"/>
</dbReference>
<gene>
    <name evidence="2" type="ORF">H4R20_005198</name>
</gene>
<comment type="caution">
    <text evidence="2">The sequence shown here is derived from an EMBL/GenBank/DDBJ whole genome shotgun (WGS) entry which is preliminary data.</text>
</comment>
<dbReference type="InterPro" id="IPR004045">
    <property type="entry name" value="Glutathione_S-Trfase_N"/>
</dbReference>
<reference evidence="2" key="1">
    <citation type="submission" date="2022-07" db="EMBL/GenBank/DDBJ databases">
        <title>Phylogenomic reconstructions and comparative analyses of Kickxellomycotina fungi.</title>
        <authorList>
            <person name="Reynolds N.K."/>
            <person name="Stajich J.E."/>
            <person name="Barry K."/>
            <person name="Grigoriev I.V."/>
            <person name="Crous P."/>
            <person name="Smith M.E."/>
        </authorList>
    </citation>
    <scope>NUCLEOTIDE SEQUENCE</scope>
    <source>
        <strain evidence="2">NRRL 1565</strain>
    </source>
</reference>
<keyword evidence="3" id="KW-1185">Reference proteome</keyword>
<dbReference type="Gene3D" id="1.20.1050.10">
    <property type="match status" value="1"/>
</dbReference>
<organism evidence="2 3">
    <name type="scientific">Coemansia guatemalensis</name>
    <dbReference type="NCBI Taxonomy" id="2761395"/>
    <lineage>
        <taxon>Eukaryota</taxon>
        <taxon>Fungi</taxon>
        <taxon>Fungi incertae sedis</taxon>
        <taxon>Zoopagomycota</taxon>
        <taxon>Kickxellomycotina</taxon>
        <taxon>Kickxellomycetes</taxon>
        <taxon>Kickxellales</taxon>
        <taxon>Kickxellaceae</taxon>
        <taxon>Coemansia</taxon>
    </lineage>
</organism>
<dbReference type="InterPro" id="IPR050213">
    <property type="entry name" value="GST_superfamily"/>
</dbReference>
<feature type="domain" description="GST N-terminal" evidence="1">
    <location>
        <begin position="7"/>
        <end position="87"/>
    </location>
</feature>
<dbReference type="Pfam" id="PF02798">
    <property type="entry name" value="GST_N"/>
    <property type="match status" value="1"/>
</dbReference>
<evidence type="ECO:0000313" key="3">
    <source>
        <dbReference type="Proteomes" id="UP001140094"/>
    </source>
</evidence>
<protein>
    <recommendedName>
        <fullName evidence="1">GST N-terminal domain-containing protein</fullName>
    </recommendedName>
</protein>
<name>A0A9W8HQ20_9FUNG</name>
<dbReference type="GO" id="GO:0006749">
    <property type="term" value="P:glutathione metabolic process"/>
    <property type="evidence" value="ECO:0007669"/>
    <property type="project" value="TreeGrafter"/>
</dbReference>
<dbReference type="Pfam" id="PF14497">
    <property type="entry name" value="GST_C_3"/>
    <property type="match status" value="1"/>
</dbReference>
<dbReference type="SUPFAM" id="SSF47616">
    <property type="entry name" value="GST C-terminal domain-like"/>
    <property type="match status" value="1"/>
</dbReference>
<proteinExistence type="predicted"/>
<dbReference type="CDD" id="cd03039">
    <property type="entry name" value="GST_N_Sigma_like"/>
    <property type="match status" value="1"/>
</dbReference>
<dbReference type="SUPFAM" id="SSF52833">
    <property type="entry name" value="Thioredoxin-like"/>
    <property type="match status" value="1"/>
</dbReference>
<dbReference type="OrthoDB" id="414243at2759"/>
<evidence type="ECO:0000313" key="2">
    <source>
        <dbReference type="EMBL" id="KAJ2797397.1"/>
    </source>
</evidence>
<evidence type="ECO:0000259" key="1">
    <source>
        <dbReference type="PROSITE" id="PS50404"/>
    </source>
</evidence>
<dbReference type="InterPro" id="IPR004046">
    <property type="entry name" value="GST_C"/>
</dbReference>
<dbReference type="InterPro" id="IPR036282">
    <property type="entry name" value="Glutathione-S-Trfase_C_sf"/>
</dbReference>
<dbReference type="PANTHER" id="PTHR11571">
    <property type="entry name" value="GLUTATHIONE S-TRANSFERASE"/>
    <property type="match status" value="1"/>
</dbReference>
<dbReference type="InterPro" id="IPR036249">
    <property type="entry name" value="Thioredoxin-like_sf"/>
</dbReference>
<dbReference type="SFLD" id="SFLDS00019">
    <property type="entry name" value="Glutathione_Transferase_(cytos"/>
    <property type="match status" value="1"/>
</dbReference>
<dbReference type="GO" id="GO:0004364">
    <property type="term" value="F:glutathione transferase activity"/>
    <property type="evidence" value="ECO:0007669"/>
    <property type="project" value="TreeGrafter"/>
</dbReference>
<sequence length="223" mass="25073">MFNDIGRSYVLRYFKGIGLGESIRMMLTVAGVKWIEENPKWPEEKPKQPFGYLPVLIEKNTDGRSDFVICESGCIERYLARTYGFLPADLQQAALQEQVRDQMSDMQKAFVSHIYAESSEDIQASLRSFNEILDMVIAVQTKLLKANGNTGRLFGTSLSYADIAIYAVYKNLMIGWAKKKPDIVDIVKPKLTPEVIKLICTVEADPRLSRHTTNSSGLVAVLT</sequence>
<dbReference type="InterPro" id="IPR040079">
    <property type="entry name" value="Glutathione_S-Trfase"/>
</dbReference>
<dbReference type="AlphaFoldDB" id="A0A9W8HQ20"/>
<dbReference type="PROSITE" id="PS50404">
    <property type="entry name" value="GST_NTER"/>
    <property type="match status" value="1"/>
</dbReference>
<accession>A0A9W8HQ20</accession>